<feature type="compositionally biased region" description="Basic and acidic residues" evidence="1">
    <location>
        <begin position="92"/>
        <end position="124"/>
    </location>
</feature>
<dbReference type="Proteomes" id="UP001189429">
    <property type="component" value="Unassembled WGS sequence"/>
</dbReference>
<evidence type="ECO:0000256" key="1">
    <source>
        <dbReference type="SAM" id="MobiDB-lite"/>
    </source>
</evidence>
<feature type="non-terminal residue" evidence="2">
    <location>
        <position position="1"/>
    </location>
</feature>
<keyword evidence="3" id="KW-1185">Reference proteome</keyword>
<evidence type="ECO:0000313" key="3">
    <source>
        <dbReference type="Proteomes" id="UP001189429"/>
    </source>
</evidence>
<gene>
    <name evidence="2" type="ORF">PCOR1329_LOCUS61829</name>
</gene>
<protein>
    <submittedName>
        <fullName evidence="2">Uncharacterized protein</fullName>
    </submittedName>
</protein>
<feature type="region of interest" description="Disordered" evidence="1">
    <location>
        <begin position="1"/>
        <end position="124"/>
    </location>
</feature>
<evidence type="ECO:0000313" key="2">
    <source>
        <dbReference type="EMBL" id="CAK0877920.1"/>
    </source>
</evidence>
<dbReference type="EMBL" id="CAUYUJ010017788">
    <property type="protein sequence ID" value="CAK0877920.1"/>
    <property type="molecule type" value="Genomic_DNA"/>
</dbReference>
<accession>A0ABN9W047</accession>
<organism evidence="2 3">
    <name type="scientific">Prorocentrum cordatum</name>
    <dbReference type="NCBI Taxonomy" id="2364126"/>
    <lineage>
        <taxon>Eukaryota</taxon>
        <taxon>Sar</taxon>
        <taxon>Alveolata</taxon>
        <taxon>Dinophyceae</taxon>
        <taxon>Prorocentrales</taxon>
        <taxon>Prorocentraceae</taxon>
        <taxon>Prorocentrum</taxon>
    </lineage>
</organism>
<reference evidence="2" key="1">
    <citation type="submission" date="2023-10" db="EMBL/GenBank/DDBJ databases">
        <authorList>
            <person name="Chen Y."/>
            <person name="Shah S."/>
            <person name="Dougan E. K."/>
            <person name="Thang M."/>
            <person name="Chan C."/>
        </authorList>
    </citation>
    <scope>NUCLEOTIDE SEQUENCE [LARGE SCALE GENOMIC DNA]</scope>
</reference>
<proteinExistence type="predicted"/>
<sequence length="146" mass="15819">PASAGARSQRGERHPSSGAPPPLGVPWRRATAAPHRASGAAPMPWRERRDRGRAGSAPGPRRGGGGRGRRARGAGAACREGADAQVPGREGVAGRRQDDWEPVRERRVRDRDREDAEGKTGRLDRFPIRAGLYRRGRPLVCDHRSG</sequence>
<comment type="caution">
    <text evidence="2">The sequence shown here is derived from an EMBL/GenBank/DDBJ whole genome shotgun (WGS) entry which is preliminary data.</text>
</comment>
<name>A0ABN9W047_9DINO</name>